<dbReference type="Proteomes" id="UP000500755">
    <property type="component" value="Chromosome"/>
</dbReference>
<organism evidence="3 4">
    <name type="scientific">Alicycliphilus denitrificans</name>
    <dbReference type="NCBI Taxonomy" id="179636"/>
    <lineage>
        <taxon>Bacteria</taxon>
        <taxon>Pseudomonadati</taxon>
        <taxon>Pseudomonadota</taxon>
        <taxon>Betaproteobacteria</taxon>
        <taxon>Burkholderiales</taxon>
        <taxon>Comamonadaceae</taxon>
        <taxon>Alicycliphilus</taxon>
    </lineage>
</organism>
<proteinExistence type="predicted"/>
<gene>
    <name evidence="3" type="ORF">CE154_018575</name>
    <name evidence="2" type="ORF">HF896_14835</name>
</gene>
<reference evidence="2 5" key="2">
    <citation type="submission" date="2020-05" db="EMBL/GenBank/DDBJ databases">
        <title>Complete genome sequence of Alicycliphilus denitrificans DP3.</title>
        <authorList>
            <person name="Chen X."/>
        </authorList>
    </citation>
    <scope>NUCLEOTIDE SEQUENCE [LARGE SCALE GENOMIC DNA]</scope>
    <source>
        <strain evidence="2 5">DP3</strain>
    </source>
</reference>
<dbReference type="PANTHER" id="PTHR47708">
    <property type="match status" value="1"/>
</dbReference>
<dbReference type="EMBL" id="NKDB02000004">
    <property type="protein sequence ID" value="RKJ95113.1"/>
    <property type="molecule type" value="Genomic_DNA"/>
</dbReference>
<protein>
    <recommendedName>
        <fullName evidence="1">AtuA-like ferredoxin-fold domain-containing protein</fullName>
    </recommendedName>
</protein>
<evidence type="ECO:0000313" key="5">
    <source>
        <dbReference type="Proteomes" id="UP000500755"/>
    </source>
</evidence>
<dbReference type="Proteomes" id="UP000216225">
    <property type="component" value="Unassembled WGS sequence"/>
</dbReference>
<feature type="domain" description="AtuA-like ferredoxin-fold" evidence="1">
    <location>
        <begin position="5"/>
        <end position="101"/>
    </location>
</feature>
<dbReference type="PANTHER" id="PTHR47708:SF2">
    <property type="entry name" value="SI:CH73-132F6.5"/>
    <property type="match status" value="1"/>
</dbReference>
<sequence>MAKLQLKDLVYARSGDKGDISNIAVIAKEPRYYPLLQKHLTAERVKEFFGEMSKGTVERYEVKTLHAMNFVLRNSLGGGATRSLRIDFTGKTMCQAILRIVLEVDESDLHLIH</sequence>
<evidence type="ECO:0000313" key="2">
    <source>
        <dbReference type="EMBL" id="QKD44811.1"/>
    </source>
</evidence>
<evidence type="ECO:0000313" key="3">
    <source>
        <dbReference type="EMBL" id="RKJ95113.1"/>
    </source>
</evidence>
<dbReference type="Pfam" id="PF23544">
    <property type="entry name" value="AtuA_ferredoxin"/>
    <property type="match status" value="1"/>
</dbReference>
<dbReference type="RefSeq" id="WP_013519767.1">
    <property type="nucleotide sequence ID" value="NZ_CP051298.1"/>
</dbReference>
<name>A0A420K902_9BURK</name>
<evidence type="ECO:0000259" key="1">
    <source>
        <dbReference type="Pfam" id="PF23544"/>
    </source>
</evidence>
<reference evidence="3 4" key="1">
    <citation type="submission" date="2018-09" db="EMBL/GenBank/DDBJ databases">
        <title>Genome comparison of Alicycliphilus sp. BQ1, a polyurethanolytic bacterium, with its closest phylogenetic relatives Alicycliphilus denitrificans BC and K601, unable to attack polyurethane.</title>
        <authorList>
            <person name="Loza-Tavera H."/>
            <person name="Lozano L."/>
            <person name="Cevallos M."/>
            <person name="Maya-Lucas O."/>
            <person name="Garcia-Mena J."/>
            <person name="Hernandez J."/>
        </authorList>
    </citation>
    <scope>NUCLEOTIDE SEQUENCE [LARGE SCALE GENOMIC DNA]</scope>
    <source>
        <strain evidence="3 4">BQ1</strain>
    </source>
</reference>
<dbReference type="AlphaFoldDB" id="A0A420K902"/>
<evidence type="ECO:0000313" key="4">
    <source>
        <dbReference type="Proteomes" id="UP000216225"/>
    </source>
</evidence>
<dbReference type="EMBL" id="CP051298">
    <property type="protein sequence ID" value="QKD44811.1"/>
    <property type="molecule type" value="Genomic_DNA"/>
</dbReference>
<dbReference type="InterPro" id="IPR056362">
    <property type="entry name" value="AtuA-like_ferredoxin_dom"/>
</dbReference>
<accession>A0A420K902</accession>